<organism evidence="2 3">
    <name type="scientific">Suillus discolor</name>
    <dbReference type="NCBI Taxonomy" id="1912936"/>
    <lineage>
        <taxon>Eukaryota</taxon>
        <taxon>Fungi</taxon>
        <taxon>Dikarya</taxon>
        <taxon>Basidiomycota</taxon>
        <taxon>Agaricomycotina</taxon>
        <taxon>Agaricomycetes</taxon>
        <taxon>Agaricomycetidae</taxon>
        <taxon>Boletales</taxon>
        <taxon>Suillineae</taxon>
        <taxon>Suillaceae</taxon>
        <taxon>Suillus</taxon>
    </lineage>
</organism>
<proteinExistence type="predicted"/>
<feature type="region of interest" description="Disordered" evidence="1">
    <location>
        <begin position="1"/>
        <end position="30"/>
    </location>
</feature>
<accession>A0A9P7ESX6</accession>
<feature type="region of interest" description="Disordered" evidence="1">
    <location>
        <begin position="294"/>
        <end position="340"/>
    </location>
</feature>
<dbReference type="Proteomes" id="UP000823399">
    <property type="component" value="Unassembled WGS sequence"/>
</dbReference>
<dbReference type="EMBL" id="JABBWM010000113">
    <property type="protein sequence ID" value="KAG2089233.1"/>
    <property type="molecule type" value="Genomic_DNA"/>
</dbReference>
<protein>
    <submittedName>
        <fullName evidence="2">Uncharacterized protein</fullName>
    </submittedName>
</protein>
<keyword evidence="3" id="KW-1185">Reference proteome</keyword>
<dbReference type="GeneID" id="64705245"/>
<evidence type="ECO:0000256" key="1">
    <source>
        <dbReference type="SAM" id="MobiDB-lite"/>
    </source>
</evidence>
<reference evidence="2" key="1">
    <citation type="journal article" date="2020" name="New Phytol.">
        <title>Comparative genomics reveals dynamic genome evolution in host specialist ectomycorrhizal fungi.</title>
        <authorList>
            <person name="Lofgren L.A."/>
            <person name="Nguyen N.H."/>
            <person name="Vilgalys R."/>
            <person name="Ruytinx J."/>
            <person name="Liao H.L."/>
            <person name="Branco S."/>
            <person name="Kuo A."/>
            <person name="LaButti K."/>
            <person name="Lipzen A."/>
            <person name="Andreopoulos W."/>
            <person name="Pangilinan J."/>
            <person name="Riley R."/>
            <person name="Hundley H."/>
            <person name="Na H."/>
            <person name="Barry K."/>
            <person name="Grigoriev I.V."/>
            <person name="Stajich J.E."/>
            <person name="Kennedy P.G."/>
        </authorList>
    </citation>
    <scope>NUCLEOTIDE SEQUENCE</scope>
    <source>
        <strain evidence="2">FC423</strain>
    </source>
</reference>
<dbReference type="OrthoDB" id="2674649at2759"/>
<feature type="region of interest" description="Disordered" evidence="1">
    <location>
        <begin position="122"/>
        <end position="142"/>
    </location>
</feature>
<evidence type="ECO:0000313" key="2">
    <source>
        <dbReference type="EMBL" id="KAG2089233.1"/>
    </source>
</evidence>
<feature type="compositionally biased region" description="Basic residues" evidence="1">
    <location>
        <begin position="298"/>
        <end position="316"/>
    </location>
</feature>
<evidence type="ECO:0000313" key="3">
    <source>
        <dbReference type="Proteomes" id="UP000823399"/>
    </source>
</evidence>
<sequence>MNPRSPQPTYPLTKEDSNPSSQKSKTLPSSKAAILCPQHAIEINKILIDRNAFSINLLVNIIRSAELIERLVRHVEEPRVQHGIMHLQKRIRAYALRLIPPEVRADIQEAIHIVAERVTGVARPPSPQPAVRTTATPPPSYDGGIPVPPPHLTEITNAMIVNLQEETQLALQIASAASATTSDTVVAPEETVEHPENLYTAFSSTHEEITLEQSTPPLDETIALAEALKALHIHPPMIIPSTLTPPTFVDCLVPVQALGPTAPAEYAELIAEAERIPMPLSSIYVLAKEDVAQIKESSRRRRRSPKHGYRGKGKKRASSDDEAFSRHPAPPVLRPSSSNPDENRVCRYCKTLGHRQTNCPDYYCRICRELSPGHLSLYCHKFTGSSPTTLTWKDEGFYQELSYWEKSLDDAYVSQCQEEEALRQAEYLTGAGDQFDYSDDPIYYANQDDSNHCEYQDYEGSKSDSQVCDCEEFFARSQDEGHCVECGHGRSKHPRKASTRSGKPLEVQDEQPHQLGNTSAVVKDIFDRIASGGKNANEKSSTAKQLTEAGVPLANAREEALSTLSSTRLAGYSKLAKGPVSLAGLRKDRKDTMSSSLQPSKIGSQARRSTMSNLSTTRANTFRVASIALLTCGVDAMKNRGCYLDRPEQFIIDSGWSYHKITSQLRSWFPKVFDYLDIPVEKRPSAPSRSLARPTQEDKPVWRLLNKSGQTLTVVDVAFPTGTDLVKHKGRDKASVSECHLWFVTCNRIPDDVYESWNTQPVIAGSDSEHDDCSDVLLSDVDSLNDLFISKSDNELASSLMELELTDAEVEDPKGKGKMKVVSPKRTNMKRTHTVLSPEQSPSEVQRAIRKNSKVKQESANDVQAAIPLFLTESGPLTGSQPFPLTQPAQSNSFKMVSFRSSPLGVPAGTAIQFLKSKSALSSPPKFVSVSEADVLWRSRSQVDDPFAPEQINPWDSRYSMKPANLQLM</sequence>
<dbReference type="AlphaFoldDB" id="A0A9P7ESX6"/>
<feature type="compositionally biased region" description="Polar residues" evidence="1">
    <location>
        <begin position="18"/>
        <end position="29"/>
    </location>
</feature>
<gene>
    <name evidence="2" type="ORF">F5147DRAFT_788443</name>
</gene>
<feature type="compositionally biased region" description="Basic residues" evidence="1">
    <location>
        <begin position="489"/>
        <end position="498"/>
    </location>
</feature>
<name>A0A9P7ESX6_9AGAM</name>
<feature type="region of interest" description="Disordered" evidence="1">
    <location>
        <begin position="486"/>
        <end position="513"/>
    </location>
</feature>
<feature type="compositionally biased region" description="Polar residues" evidence="1">
    <location>
        <begin position="593"/>
        <end position="614"/>
    </location>
</feature>
<feature type="region of interest" description="Disordered" evidence="1">
    <location>
        <begin position="588"/>
        <end position="614"/>
    </location>
</feature>
<dbReference type="RefSeq" id="XP_041285824.1">
    <property type="nucleotide sequence ID" value="XM_041442986.1"/>
</dbReference>
<comment type="caution">
    <text evidence="2">The sequence shown here is derived from an EMBL/GenBank/DDBJ whole genome shotgun (WGS) entry which is preliminary data.</text>
</comment>